<protein>
    <submittedName>
        <fullName evidence="1">Uncharacterized protein</fullName>
    </submittedName>
</protein>
<gene>
    <name evidence="1" type="ORF">GCM10011583_74340</name>
</gene>
<keyword evidence="2" id="KW-1185">Reference proteome</keyword>
<comment type="caution">
    <text evidence="1">The sequence shown here is derived from an EMBL/GenBank/DDBJ whole genome shotgun (WGS) entry which is preliminary data.</text>
</comment>
<evidence type="ECO:0000313" key="1">
    <source>
        <dbReference type="EMBL" id="GGK31628.1"/>
    </source>
</evidence>
<dbReference type="EMBL" id="BMMV01000047">
    <property type="protein sequence ID" value="GGK31628.1"/>
    <property type="molecule type" value="Genomic_DNA"/>
</dbReference>
<dbReference type="RefSeq" id="WP_229701443.1">
    <property type="nucleotide sequence ID" value="NZ_BMMV01000047.1"/>
</dbReference>
<organism evidence="1 2">
    <name type="scientific">Streptomyces camponoticapitis</name>
    <dbReference type="NCBI Taxonomy" id="1616125"/>
    <lineage>
        <taxon>Bacteria</taxon>
        <taxon>Bacillati</taxon>
        <taxon>Actinomycetota</taxon>
        <taxon>Actinomycetes</taxon>
        <taxon>Kitasatosporales</taxon>
        <taxon>Streptomycetaceae</taxon>
        <taxon>Streptomyces</taxon>
    </lineage>
</organism>
<accession>A0ABQ2EXW4</accession>
<name>A0ABQ2EXW4_9ACTN</name>
<evidence type="ECO:0000313" key="2">
    <source>
        <dbReference type="Proteomes" id="UP000660265"/>
    </source>
</evidence>
<dbReference type="Proteomes" id="UP000660265">
    <property type="component" value="Unassembled WGS sequence"/>
</dbReference>
<reference evidence="2" key="1">
    <citation type="journal article" date="2019" name="Int. J. Syst. Evol. Microbiol.">
        <title>The Global Catalogue of Microorganisms (GCM) 10K type strain sequencing project: providing services to taxonomists for standard genome sequencing and annotation.</title>
        <authorList>
            <consortium name="The Broad Institute Genomics Platform"/>
            <consortium name="The Broad Institute Genome Sequencing Center for Infectious Disease"/>
            <person name="Wu L."/>
            <person name="Ma J."/>
        </authorList>
    </citation>
    <scope>NUCLEOTIDE SEQUENCE [LARGE SCALE GENOMIC DNA]</scope>
    <source>
        <strain evidence="2">CGMCC 4.7275</strain>
    </source>
</reference>
<proteinExistence type="predicted"/>
<sequence>MDFTNERLRHLQMAYVFGRALAALEAVVGDNDDALAVLAGGAGERPLPTLLAAYGQHTLHRILISAFGIDATTDHDETGRLVAEINSDPMARMVFLLTDALHNQAALAGDDPATAKRIGGSILGAIHAFTDADNHDALTLLRALRNEVLRVD</sequence>